<evidence type="ECO:0000313" key="3">
    <source>
        <dbReference type="Proteomes" id="UP001189429"/>
    </source>
</evidence>
<proteinExistence type="predicted"/>
<name>A0ABN9R9C4_9DINO</name>
<reference evidence="2" key="1">
    <citation type="submission" date="2023-10" db="EMBL/GenBank/DDBJ databases">
        <authorList>
            <person name="Chen Y."/>
            <person name="Shah S."/>
            <person name="Dougan E. K."/>
            <person name="Thang M."/>
            <person name="Chan C."/>
        </authorList>
    </citation>
    <scope>NUCLEOTIDE SEQUENCE [LARGE SCALE GENOMIC DNA]</scope>
</reference>
<sequence length="471" mass="50539">RNSIWEPPPVLFASACRRRASAAQIQPHVSALLRPAGGRRCLWLVGGASSAREESTRAAILAAAGQSLLFSFAEHASHSFEVVLECLEDALAAAVGEAVASGATEADVWRAVAQRHPDLVHELADFAAASAEAPTAAAASAGQSPAEVFLSLSGQVGAAEALRCVAASAEQQESPQGYLDRPSGKRRVMYLLTALEAAVASAGLRAVVAFLHVDTLTRSLFIDERGAELLGLVVGFAQHRELEQAEAPLRFVFQTDDAFTSLWALSPPRTSSVVPLTAECLDGAGTGVLVIEGDPVVDVDAGEPEDRGGKAGQREGPSCRMGARFQWQMDQVLSFPAVLELRRSHASSATAFSVVLWETLRHLCKSAHLLVPQGSTDLLHPVVQGMVHANLLEPRWGPTRLVIPSEGTRQRLVAWIESQHAKLSWDQRLEYNILAHPRPPGDPEGDGPRSRRRVGVRMKIRPRPLYVSIAP</sequence>
<feature type="non-terminal residue" evidence="2">
    <location>
        <position position="471"/>
    </location>
</feature>
<dbReference type="Proteomes" id="UP001189429">
    <property type="component" value="Unassembled WGS sequence"/>
</dbReference>
<evidence type="ECO:0000313" key="2">
    <source>
        <dbReference type="EMBL" id="CAK0814570.1"/>
    </source>
</evidence>
<evidence type="ECO:0000256" key="1">
    <source>
        <dbReference type="SAM" id="MobiDB-lite"/>
    </source>
</evidence>
<organism evidence="2 3">
    <name type="scientific">Prorocentrum cordatum</name>
    <dbReference type="NCBI Taxonomy" id="2364126"/>
    <lineage>
        <taxon>Eukaryota</taxon>
        <taxon>Sar</taxon>
        <taxon>Alveolata</taxon>
        <taxon>Dinophyceae</taxon>
        <taxon>Prorocentrales</taxon>
        <taxon>Prorocentraceae</taxon>
        <taxon>Prorocentrum</taxon>
    </lineage>
</organism>
<dbReference type="EMBL" id="CAUYUJ010005680">
    <property type="protein sequence ID" value="CAK0814570.1"/>
    <property type="molecule type" value="Genomic_DNA"/>
</dbReference>
<comment type="caution">
    <text evidence="2">The sequence shown here is derived from an EMBL/GenBank/DDBJ whole genome shotgun (WGS) entry which is preliminary data.</text>
</comment>
<protein>
    <submittedName>
        <fullName evidence="2">Uncharacterized protein</fullName>
    </submittedName>
</protein>
<gene>
    <name evidence="2" type="ORF">PCOR1329_LOCUS18145</name>
</gene>
<keyword evidence="3" id="KW-1185">Reference proteome</keyword>
<feature type="region of interest" description="Disordered" evidence="1">
    <location>
        <begin position="435"/>
        <end position="455"/>
    </location>
</feature>
<accession>A0ABN9R9C4</accession>
<feature type="non-terminal residue" evidence="2">
    <location>
        <position position="1"/>
    </location>
</feature>